<reference evidence="2 3" key="1">
    <citation type="submission" date="2019-04" db="EMBL/GenBank/DDBJ databases">
        <title>Friends and foes A comparative genomics studyof 23 Aspergillus species from section Flavi.</title>
        <authorList>
            <consortium name="DOE Joint Genome Institute"/>
            <person name="Kjaerbolling I."/>
            <person name="Vesth T."/>
            <person name="Frisvad J.C."/>
            <person name="Nybo J.L."/>
            <person name="Theobald S."/>
            <person name="Kildgaard S."/>
            <person name="Isbrandt T."/>
            <person name="Kuo A."/>
            <person name="Sato A."/>
            <person name="Lyhne E.K."/>
            <person name="Kogle M.E."/>
            <person name="Wiebenga A."/>
            <person name="Kun R.S."/>
            <person name="Lubbers R.J."/>
            <person name="Makela M.R."/>
            <person name="Barry K."/>
            <person name="Chovatia M."/>
            <person name="Clum A."/>
            <person name="Daum C."/>
            <person name="Haridas S."/>
            <person name="He G."/>
            <person name="LaButti K."/>
            <person name="Lipzen A."/>
            <person name="Mondo S."/>
            <person name="Riley R."/>
            <person name="Salamov A."/>
            <person name="Simmons B.A."/>
            <person name="Magnuson J.K."/>
            <person name="Henrissat B."/>
            <person name="Mortensen U.H."/>
            <person name="Larsen T.O."/>
            <person name="Devries R.P."/>
            <person name="Grigoriev I.V."/>
            <person name="Machida M."/>
            <person name="Baker S.E."/>
            <person name="Andersen M.R."/>
        </authorList>
    </citation>
    <scope>NUCLEOTIDE SEQUENCE [LARGE SCALE GENOMIC DNA]</scope>
    <source>
        <strain evidence="2 3">IBT 29228</strain>
    </source>
</reference>
<gene>
    <name evidence="2" type="ORF">BDV26DRAFT_264420</name>
</gene>
<sequence length="85" mass="9687">MMIWSCVWTSASSHGEGSASTSLERAKQSRPRSDVACEEAWPSFARELPLRIKNNHVQLGEQLRRFARVAGHEKKMNMLLQSFLN</sequence>
<dbReference type="EMBL" id="ML736229">
    <property type="protein sequence ID" value="KAE8377102.1"/>
    <property type="molecule type" value="Genomic_DNA"/>
</dbReference>
<feature type="compositionally biased region" description="Polar residues" evidence="1">
    <location>
        <begin position="7"/>
        <end position="23"/>
    </location>
</feature>
<dbReference type="AlphaFoldDB" id="A0A5N7B4S1"/>
<evidence type="ECO:0000313" key="2">
    <source>
        <dbReference type="EMBL" id="KAE8377102.1"/>
    </source>
</evidence>
<organism evidence="2 3">
    <name type="scientific">Aspergillus bertholletiae</name>
    <dbReference type="NCBI Taxonomy" id="1226010"/>
    <lineage>
        <taxon>Eukaryota</taxon>
        <taxon>Fungi</taxon>
        <taxon>Dikarya</taxon>
        <taxon>Ascomycota</taxon>
        <taxon>Pezizomycotina</taxon>
        <taxon>Eurotiomycetes</taxon>
        <taxon>Eurotiomycetidae</taxon>
        <taxon>Eurotiales</taxon>
        <taxon>Aspergillaceae</taxon>
        <taxon>Aspergillus</taxon>
        <taxon>Aspergillus subgen. Circumdati</taxon>
    </lineage>
</organism>
<name>A0A5N7B4S1_9EURO</name>
<dbReference type="Proteomes" id="UP000326198">
    <property type="component" value="Unassembled WGS sequence"/>
</dbReference>
<evidence type="ECO:0000256" key="1">
    <source>
        <dbReference type="SAM" id="MobiDB-lite"/>
    </source>
</evidence>
<feature type="region of interest" description="Disordered" evidence="1">
    <location>
        <begin position="1"/>
        <end position="31"/>
    </location>
</feature>
<evidence type="ECO:0000313" key="3">
    <source>
        <dbReference type="Proteomes" id="UP000326198"/>
    </source>
</evidence>
<proteinExistence type="predicted"/>
<accession>A0A5N7B4S1</accession>
<protein>
    <submittedName>
        <fullName evidence="2">Uncharacterized protein</fullName>
    </submittedName>
</protein>
<keyword evidence="3" id="KW-1185">Reference proteome</keyword>